<comment type="caution">
    <text evidence="3">The sequence shown here is derived from an EMBL/GenBank/DDBJ whole genome shotgun (WGS) entry which is preliminary data.</text>
</comment>
<name>A0A834Y021_APHGI</name>
<dbReference type="AlphaFoldDB" id="A0A834Y021"/>
<feature type="signal peptide" evidence="2">
    <location>
        <begin position="1"/>
        <end position="22"/>
    </location>
</feature>
<feature type="coiled-coil region" evidence="1">
    <location>
        <begin position="291"/>
        <end position="318"/>
    </location>
</feature>
<gene>
    <name evidence="3" type="ORF">HCN44_006504</name>
</gene>
<dbReference type="Proteomes" id="UP000639338">
    <property type="component" value="Unassembled WGS sequence"/>
</dbReference>
<sequence>MRYKYFLIFLILLIIKSKIILSMSTISDVTIDIIKKITNTSQIQTTFKNISNETAQKNKKIVDHFDFVWKKLVEKHTNSHRINTPYSPAAYGKVDTDAISFISNVITSAEACGDLTKKFDKPDKSGDTYVELKKISNKISELGKNIHIFQRNLMDYLLSQELSNQKGLYNEYIWKIDNLYNDTLHWSEELENNITLFIGAEIERIISEMDHYPEHISYKMSELFFKNNNPYKKTLLDNYEEIFKRNIMTMCGMKLSPQHQIFSLYHKTVNNVVKNSAVMAFAYMWRTEFIGHNYTEEIQELENTLTQKINEYTELFKNKLQVMPNFIRRCDPIEQKKDVTYAEFENLVYVFVTNQKTFEPKNKETCENFCGDIVTSTPECEKKNNCKKYETICKGKITGCKNDASYEVCQSNDSSSRHYDWIKNKDNNVYYGNASTSCTSTKLIESTNILTWLPSWASKICRGCICQCVDDRLDTNNKTIRAFSYMWSNTSDDMVATGARLVAQDRMIHIQLREAKLLPLGNINVTSERWIPLPKFEYQNNFPSVAIYPDGTRHSLIADRDFGTIQMNFADKICLQQLILDEKYLLTGVRFNAMYFNNTNKDEKRCFNIDTNYAEFNYDTGKMMTRKSYDKQQTQPTELILDQPDNPLKFKKNVQDSMDNQYIKIGVTDLIKDASQTTFPFIDLQEVTTKPSAPLAGIELFHKGQLDKTSGGFVSLKIHPIDFSIFI</sequence>
<reference evidence="3 4" key="1">
    <citation type="submission" date="2020-08" db="EMBL/GenBank/DDBJ databases">
        <title>Aphidius gifuensis genome sequencing and assembly.</title>
        <authorList>
            <person name="Du Z."/>
        </authorList>
    </citation>
    <scope>NUCLEOTIDE SEQUENCE [LARGE SCALE GENOMIC DNA]</scope>
    <source>
        <strain evidence="3">YNYX2018</strain>
        <tissue evidence="3">Adults</tissue>
    </source>
</reference>
<evidence type="ECO:0000256" key="1">
    <source>
        <dbReference type="SAM" id="Coils"/>
    </source>
</evidence>
<feature type="chain" id="PRO_5032359382" description="Venom protein" evidence="2">
    <location>
        <begin position="23"/>
        <end position="727"/>
    </location>
</feature>
<dbReference type="InterPro" id="IPR032062">
    <property type="entry name" value="DUF4803"/>
</dbReference>
<keyword evidence="4" id="KW-1185">Reference proteome</keyword>
<dbReference type="PANTHER" id="PTHR47890:SF1">
    <property type="entry name" value="LD24308P"/>
    <property type="match status" value="1"/>
</dbReference>
<protein>
    <recommendedName>
        <fullName evidence="5">Venom protein</fullName>
    </recommendedName>
</protein>
<keyword evidence="2" id="KW-0732">Signal</keyword>
<evidence type="ECO:0000313" key="4">
    <source>
        <dbReference type="Proteomes" id="UP000639338"/>
    </source>
</evidence>
<dbReference type="EMBL" id="JACMRX010000002">
    <property type="protein sequence ID" value="KAF7995397.1"/>
    <property type="molecule type" value="Genomic_DNA"/>
</dbReference>
<keyword evidence="1" id="KW-0175">Coiled coil</keyword>
<evidence type="ECO:0008006" key="5">
    <source>
        <dbReference type="Google" id="ProtNLM"/>
    </source>
</evidence>
<accession>A0A834Y021</accession>
<dbReference type="PANTHER" id="PTHR47890">
    <property type="entry name" value="LD24308P"/>
    <property type="match status" value="1"/>
</dbReference>
<organism evidence="3 4">
    <name type="scientific">Aphidius gifuensis</name>
    <name type="common">Parasitoid wasp</name>
    <dbReference type="NCBI Taxonomy" id="684658"/>
    <lineage>
        <taxon>Eukaryota</taxon>
        <taxon>Metazoa</taxon>
        <taxon>Ecdysozoa</taxon>
        <taxon>Arthropoda</taxon>
        <taxon>Hexapoda</taxon>
        <taxon>Insecta</taxon>
        <taxon>Pterygota</taxon>
        <taxon>Neoptera</taxon>
        <taxon>Endopterygota</taxon>
        <taxon>Hymenoptera</taxon>
        <taxon>Apocrita</taxon>
        <taxon>Ichneumonoidea</taxon>
        <taxon>Braconidae</taxon>
        <taxon>Aphidiinae</taxon>
        <taxon>Aphidius</taxon>
    </lineage>
</organism>
<proteinExistence type="predicted"/>
<evidence type="ECO:0000256" key="2">
    <source>
        <dbReference type="SAM" id="SignalP"/>
    </source>
</evidence>
<dbReference type="Pfam" id="PF16061">
    <property type="entry name" value="DUF4803"/>
    <property type="match status" value="1"/>
</dbReference>
<evidence type="ECO:0000313" key="3">
    <source>
        <dbReference type="EMBL" id="KAF7995397.1"/>
    </source>
</evidence>
<dbReference type="OrthoDB" id="7650325at2759"/>